<organism evidence="4 5">
    <name type="scientific">Bhargavaea ullalensis</name>
    <dbReference type="NCBI Taxonomy" id="1265685"/>
    <lineage>
        <taxon>Bacteria</taxon>
        <taxon>Bacillati</taxon>
        <taxon>Bacillota</taxon>
        <taxon>Bacilli</taxon>
        <taxon>Bacillales</taxon>
        <taxon>Caryophanaceae</taxon>
        <taxon>Bhargavaea</taxon>
    </lineage>
</organism>
<dbReference type="EMBL" id="JBEPLW010000001">
    <property type="protein sequence ID" value="MET3574440.1"/>
    <property type="molecule type" value="Genomic_DNA"/>
</dbReference>
<feature type="short sequence motif" description="Histidine triad motif" evidence="1">
    <location>
        <begin position="95"/>
        <end position="99"/>
    </location>
</feature>
<feature type="domain" description="N-acetyltransferase" evidence="3">
    <location>
        <begin position="140"/>
        <end position="299"/>
    </location>
</feature>
<dbReference type="InterPro" id="IPR036265">
    <property type="entry name" value="HIT-like_sf"/>
</dbReference>
<dbReference type="InterPro" id="IPR039384">
    <property type="entry name" value="HINT"/>
</dbReference>
<dbReference type="PANTHER" id="PTHR46648:SF1">
    <property type="entry name" value="ADENOSINE 5'-MONOPHOSPHORAMIDASE HNT1"/>
    <property type="match status" value="1"/>
</dbReference>
<name>A0ABV2G820_9BACL</name>
<dbReference type="Pfam" id="PF01230">
    <property type="entry name" value="HIT"/>
    <property type="match status" value="1"/>
</dbReference>
<comment type="caution">
    <text evidence="4">The sequence shown here is derived from an EMBL/GenBank/DDBJ whole genome shotgun (WGS) entry which is preliminary data.</text>
</comment>
<accession>A0ABV2G820</accession>
<proteinExistence type="predicted"/>
<dbReference type="Pfam" id="PF13302">
    <property type="entry name" value="Acetyltransf_3"/>
    <property type="match status" value="1"/>
</dbReference>
<dbReference type="SUPFAM" id="SSF55729">
    <property type="entry name" value="Acyl-CoA N-acyltransferases (Nat)"/>
    <property type="match status" value="1"/>
</dbReference>
<dbReference type="RefSeq" id="WP_354194604.1">
    <property type="nucleotide sequence ID" value="NZ_JBEPLW010000001.1"/>
</dbReference>
<gene>
    <name evidence="4" type="ORF">ABID49_000316</name>
</gene>
<protein>
    <submittedName>
        <fullName evidence="4">Diadenosine tetraphosphate (Ap4A) HIT family hydrolase/ribosomal protein S18 acetylase RimI-like enzyme</fullName>
    </submittedName>
</protein>
<keyword evidence="5" id="KW-1185">Reference proteome</keyword>
<dbReference type="PROSITE" id="PS51084">
    <property type="entry name" value="HIT_2"/>
    <property type="match status" value="1"/>
</dbReference>
<dbReference type="Proteomes" id="UP001549099">
    <property type="component" value="Unassembled WGS sequence"/>
</dbReference>
<feature type="domain" description="HIT" evidence="2">
    <location>
        <begin position="5"/>
        <end position="110"/>
    </location>
</feature>
<reference evidence="4 5" key="1">
    <citation type="submission" date="2024-06" db="EMBL/GenBank/DDBJ databases">
        <title>Genomic Encyclopedia of Type Strains, Phase IV (KMG-IV): sequencing the most valuable type-strain genomes for metagenomic binning, comparative biology and taxonomic classification.</title>
        <authorList>
            <person name="Goeker M."/>
        </authorList>
    </citation>
    <scope>NUCLEOTIDE SEQUENCE [LARGE SCALE GENOMIC DNA]</scope>
    <source>
        <strain evidence="4 5">DSM 26128</strain>
    </source>
</reference>
<evidence type="ECO:0000313" key="4">
    <source>
        <dbReference type="EMBL" id="MET3574440.1"/>
    </source>
</evidence>
<evidence type="ECO:0000256" key="1">
    <source>
        <dbReference type="PROSITE-ProRule" id="PRU00464"/>
    </source>
</evidence>
<evidence type="ECO:0000259" key="2">
    <source>
        <dbReference type="PROSITE" id="PS51084"/>
    </source>
</evidence>
<dbReference type="InterPro" id="IPR000182">
    <property type="entry name" value="GNAT_dom"/>
</dbReference>
<evidence type="ECO:0000259" key="3">
    <source>
        <dbReference type="PROSITE" id="PS51186"/>
    </source>
</evidence>
<dbReference type="InterPro" id="IPR016181">
    <property type="entry name" value="Acyl_CoA_acyltransferase"/>
</dbReference>
<dbReference type="PROSITE" id="PS51186">
    <property type="entry name" value="GNAT"/>
    <property type="match status" value="1"/>
</dbReference>
<dbReference type="InterPro" id="IPR001310">
    <property type="entry name" value="Histidine_triad_HIT"/>
</dbReference>
<evidence type="ECO:0000313" key="5">
    <source>
        <dbReference type="Proteomes" id="UP001549099"/>
    </source>
</evidence>
<dbReference type="Gene3D" id="3.30.428.10">
    <property type="entry name" value="HIT-like"/>
    <property type="match status" value="1"/>
</dbReference>
<dbReference type="SUPFAM" id="SSF54197">
    <property type="entry name" value="HIT-like"/>
    <property type="match status" value="1"/>
</dbReference>
<dbReference type="CDD" id="cd01277">
    <property type="entry name" value="HINT_subgroup"/>
    <property type="match status" value="1"/>
</dbReference>
<sequence length="303" mass="33853">MTSCIFCDIIAGWAPAHIVYEDEHVCCFLDKYPINPGHVLVVPKVHVPEFTEVAQDSLSAVIRAAQKIARAIEGQLGTDGVTIMQNNGIFKDVDHYHLHVVPRFKGDGFGWVEPDTDASSIDFPSLEKKLRDAVTEREDLTLRTARCVLAPPVSGDRTHVQALYQNDQVRAYLGGPRSAAEAAQAFEGLQANPGHCWTICHQQTGTFMGLISLDLHHDGEDTEISFQLLPEFWGHGFGAEAAREVIRFAFDELKLQRVIAETQSANTASRRLLERLGMGDLKVVERFGAEQWIYSLDRKEWAR</sequence>
<dbReference type="PRINTS" id="PR00332">
    <property type="entry name" value="HISTRIAD"/>
</dbReference>
<dbReference type="PANTHER" id="PTHR46648">
    <property type="entry name" value="HIT FAMILY PROTEIN 1"/>
    <property type="match status" value="1"/>
</dbReference>
<dbReference type="InterPro" id="IPR011146">
    <property type="entry name" value="HIT-like"/>
</dbReference>
<dbReference type="Gene3D" id="3.40.630.30">
    <property type="match status" value="1"/>
</dbReference>